<reference evidence="2 3" key="1">
    <citation type="journal article" date="2019" name="Sci. Rep.">
        <title>Orb-weaving spider Araneus ventricosus genome elucidates the spidroin gene catalogue.</title>
        <authorList>
            <person name="Kono N."/>
            <person name="Nakamura H."/>
            <person name="Ohtoshi R."/>
            <person name="Moran D.A.P."/>
            <person name="Shinohara A."/>
            <person name="Yoshida Y."/>
            <person name="Fujiwara M."/>
            <person name="Mori M."/>
            <person name="Tomita M."/>
            <person name="Arakawa K."/>
        </authorList>
    </citation>
    <scope>NUCLEOTIDE SEQUENCE [LARGE SCALE GENOMIC DNA]</scope>
</reference>
<evidence type="ECO:0008006" key="4">
    <source>
        <dbReference type="Google" id="ProtNLM"/>
    </source>
</evidence>
<dbReference type="AlphaFoldDB" id="A0A4Y2IZK5"/>
<keyword evidence="1" id="KW-0732">Signal</keyword>
<organism evidence="2 3">
    <name type="scientific">Araneus ventricosus</name>
    <name type="common">Orbweaver spider</name>
    <name type="synonym">Epeira ventricosa</name>
    <dbReference type="NCBI Taxonomy" id="182803"/>
    <lineage>
        <taxon>Eukaryota</taxon>
        <taxon>Metazoa</taxon>
        <taxon>Ecdysozoa</taxon>
        <taxon>Arthropoda</taxon>
        <taxon>Chelicerata</taxon>
        <taxon>Arachnida</taxon>
        <taxon>Araneae</taxon>
        <taxon>Araneomorphae</taxon>
        <taxon>Entelegynae</taxon>
        <taxon>Araneoidea</taxon>
        <taxon>Araneidae</taxon>
        <taxon>Araneus</taxon>
    </lineage>
</organism>
<evidence type="ECO:0000313" key="3">
    <source>
        <dbReference type="Proteomes" id="UP000499080"/>
    </source>
</evidence>
<dbReference type="EMBL" id="BGPR01003003">
    <property type="protein sequence ID" value="GBM82312.1"/>
    <property type="molecule type" value="Genomic_DNA"/>
</dbReference>
<accession>A0A4Y2IZK5</accession>
<gene>
    <name evidence="2" type="ORF">AVEN_193557_1</name>
</gene>
<sequence length="108" mass="11892">MIIINSFGRLMFQLLCVATSTVSRVSGPLWPSGEVLGPGGFLVRNHIPLKIHRVLGLLQAKSHVEGGNVLQSVWCGVSERGYQPSCRPRHLTEVQNYEIRSKTALALL</sequence>
<proteinExistence type="predicted"/>
<feature type="signal peptide" evidence="1">
    <location>
        <begin position="1"/>
        <end position="23"/>
    </location>
</feature>
<feature type="chain" id="PRO_5021485999" description="Secreted protein" evidence="1">
    <location>
        <begin position="24"/>
        <end position="108"/>
    </location>
</feature>
<protein>
    <recommendedName>
        <fullName evidence="4">Secreted protein</fullName>
    </recommendedName>
</protein>
<name>A0A4Y2IZK5_ARAVE</name>
<evidence type="ECO:0000313" key="2">
    <source>
        <dbReference type="EMBL" id="GBM82312.1"/>
    </source>
</evidence>
<keyword evidence="3" id="KW-1185">Reference proteome</keyword>
<comment type="caution">
    <text evidence="2">The sequence shown here is derived from an EMBL/GenBank/DDBJ whole genome shotgun (WGS) entry which is preliminary data.</text>
</comment>
<evidence type="ECO:0000256" key="1">
    <source>
        <dbReference type="SAM" id="SignalP"/>
    </source>
</evidence>
<dbReference type="Proteomes" id="UP000499080">
    <property type="component" value="Unassembled WGS sequence"/>
</dbReference>